<dbReference type="Proteomes" id="UP001054252">
    <property type="component" value="Unassembled WGS sequence"/>
</dbReference>
<accession>A0AAV5MBJ1</accession>
<comment type="caution">
    <text evidence="1">The sequence shown here is derived from an EMBL/GenBank/DDBJ whole genome shotgun (WGS) entry which is preliminary data.</text>
</comment>
<evidence type="ECO:0000313" key="2">
    <source>
        <dbReference type="Proteomes" id="UP001054252"/>
    </source>
</evidence>
<gene>
    <name evidence="1" type="ORF">SLEP1_g53792</name>
</gene>
<sequence length="54" mass="6305">MSLDTHKIRRFVPLVQQIFMVTLPPGYNSPTSLLYLYKYCTLVKKALPHHLFLA</sequence>
<reference evidence="1 2" key="1">
    <citation type="journal article" date="2021" name="Commun. Biol.">
        <title>The genome of Shorea leprosula (Dipterocarpaceae) highlights the ecological relevance of drought in aseasonal tropical rainforests.</title>
        <authorList>
            <person name="Ng K.K.S."/>
            <person name="Kobayashi M.J."/>
            <person name="Fawcett J.A."/>
            <person name="Hatakeyama M."/>
            <person name="Paape T."/>
            <person name="Ng C.H."/>
            <person name="Ang C.C."/>
            <person name="Tnah L.H."/>
            <person name="Lee C.T."/>
            <person name="Nishiyama T."/>
            <person name="Sese J."/>
            <person name="O'Brien M.J."/>
            <person name="Copetti D."/>
            <person name="Mohd Noor M.I."/>
            <person name="Ong R.C."/>
            <person name="Putra M."/>
            <person name="Sireger I.Z."/>
            <person name="Indrioko S."/>
            <person name="Kosugi Y."/>
            <person name="Izuno A."/>
            <person name="Isagi Y."/>
            <person name="Lee S.L."/>
            <person name="Shimizu K.K."/>
        </authorList>
    </citation>
    <scope>NUCLEOTIDE SEQUENCE [LARGE SCALE GENOMIC DNA]</scope>
    <source>
        <strain evidence="1">214</strain>
    </source>
</reference>
<protein>
    <submittedName>
        <fullName evidence="1">Uncharacterized protein</fullName>
    </submittedName>
</protein>
<name>A0AAV5MBJ1_9ROSI</name>
<keyword evidence="2" id="KW-1185">Reference proteome</keyword>
<evidence type="ECO:0000313" key="1">
    <source>
        <dbReference type="EMBL" id="GKV46832.1"/>
    </source>
</evidence>
<organism evidence="1 2">
    <name type="scientific">Rubroshorea leprosula</name>
    <dbReference type="NCBI Taxonomy" id="152421"/>
    <lineage>
        <taxon>Eukaryota</taxon>
        <taxon>Viridiplantae</taxon>
        <taxon>Streptophyta</taxon>
        <taxon>Embryophyta</taxon>
        <taxon>Tracheophyta</taxon>
        <taxon>Spermatophyta</taxon>
        <taxon>Magnoliopsida</taxon>
        <taxon>eudicotyledons</taxon>
        <taxon>Gunneridae</taxon>
        <taxon>Pentapetalae</taxon>
        <taxon>rosids</taxon>
        <taxon>malvids</taxon>
        <taxon>Malvales</taxon>
        <taxon>Dipterocarpaceae</taxon>
        <taxon>Rubroshorea</taxon>
    </lineage>
</organism>
<dbReference type="EMBL" id="BPVZ01000217">
    <property type="protein sequence ID" value="GKV46832.1"/>
    <property type="molecule type" value="Genomic_DNA"/>
</dbReference>
<dbReference type="AlphaFoldDB" id="A0AAV5MBJ1"/>
<proteinExistence type="predicted"/>